<evidence type="ECO:0000313" key="1">
    <source>
        <dbReference type="EMBL" id="KIR44838.1"/>
    </source>
</evidence>
<name>A0A0D0U992_CRYGA</name>
<proteinExistence type="predicted"/>
<sequence length="44" mass="5140">MAQQQRYTPVPGMGPSGNRFIVYRVLKASFYCSRVTFFYPRCIC</sequence>
<dbReference type="EMBL" id="KN847994">
    <property type="protein sequence ID" value="KIR44838.1"/>
    <property type="molecule type" value="Genomic_DNA"/>
</dbReference>
<dbReference type="AlphaFoldDB" id="A0A0D0U992"/>
<organism evidence="1">
    <name type="scientific">Cryptococcus bacillisporus CA1280</name>
    <dbReference type="NCBI Taxonomy" id="1296109"/>
    <lineage>
        <taxon>Eukaryota</taxon>
        <taxon>Fungi</taxon>
        <taxon>Dikarya</taxon>
        <taxon>Basidiomycota</taxon>
        <taxon>Agaricomycotina</taxon>
        <taxon>Tremellomycetes</taxon>
        <taxon>Tremellales</taxon>
        <taxon>Cryptococcaceae</taxon>
        <taxon>Cryptococcus</taxon>
        <taxon>Cryptococcus gattii species complex</taxon>
    </lineage>
</organism>
<protein>
    <submittedName>
        <fullName evidence="1">Unplaced genomic scaffold supercont1.22, whole genome shotgun sequence</fullName>
    </submittedName>
</protein>
<dbReference type="OrthoDB" id="68336at2759"/>
<gene>
    <name evidence="1" type="ORF">I312_06007</name>
</gene>
<dbReference type="HOGENOM" id="CLU_3224533_0_0_1"/>
<reference evidence="1" key="1">
    <citation type="submission" date="2015-01" db="EMBL/GenBank/DDBJ databases">
        <title>The Genome Sequence of Cryptococcus gattii CA1280.</title>
        <authorList>
            <consortium name="The Broad Institute Genomics Platform"/>
            <person name="Cuomo C."/>
            <person name="Litvintseva A."/>
            <person name="Chen Y."/>
            <person name="Heitman J."/>
            <person name="Sun S."/>
            <person name="Springer D."/>
            <person name="Dromer F."/>
            <person name="Young S."/>
            <person name="Zeng Q."/>
            <person name="Gargeya S."/>
            <person name="Abouelleil A."/>
            <person name="Alvarado L."/>
            <person name="Chapman S.B."/>
            <person name="Gainer-Dewar J."/>
            <person name="Goldberg J."/>
            <person name="Griggs A."/>
            <person name="Gujja S."/>
            <person name="Hansen M."/>
            <person name="Howarth C."/>
            <person name="Imamovic A."/>
            <person name="Larimer J."/>
            <person name="Murphy C."/>
            <person name="Naylor J."/>
            <person name="Pearson M."/>
            <person name="Priest M."/>
            <person name="Roberts A."/>
            <person name="Saif S."/>
            <person name="Shea T."/>
            <person name="Sykes S."/>
            <person name="Wortman J."/>
            <person name="Nusbaum C."/>
            <person name="Birren B."/>
        </authorList>
    </citation>
    <scope>NUCLEOTIDE SEQUENCE [LARGE SCALE GENOMIC DNA]</scope>
    <source>
        <strain evidence="1">CA1280</strain>
    </source>
</reference>
<accession>A0A0D0U992</accession>